<evidence type="ECO:0000313" key="2">
    <source>
        <dbReference type="Proteomes" id="UP001558534"/>
    </source>
</evidence>
<name>A0ABV3VYB4_9BACI</name>
<sequence>MSDLKELKYFLGPYFGSEIGWELIEYAVINHRKLSREERSKFKEELLYIKQLLEQNQYDKIQQIIEKNDFEDTKLYDIDKIQKFIDEILPIIEKYEYKEEIPYVPFKALNYLFDTINIPAKAFISFDFIAIDIKREGDTFIHHILQDLQYVKKVFIEKDETKIQKLLQLAREKGVYILDSQYRDEFIQVVTNELS</sequence>
<reference evidence="1 2" key="1">
    <citation type="submission" date="2024-07" db="EMBL/GenBank/DDBJ databases">
        <title>Characterization of a bacterium isolated from hydrolysated instant sea cucumber by whole-genome sequencing and metabolomics.</title>
        <authorList>
            <person name="Luo X."/>
            <person name="Zhang Z."/>
            <person name="Zheng Z."/>
            <person name="Zhang W."/>
            <person name="Ming T."/>
            <person name="Jiao L."/>
            <person name="Su X."/>
            <person name="Kong F."/>
            <person name="Xu J."/>
        </authorList>
    </citation>
    <scope>NUCLEOTIDE SEQUENCE [LARGE SCALE GENOMIC DNA]</scope>
    <source>
        <strain evidence="1 2">XL-2024</strain>
    </source>
</reference>
<protein>
    <recommendedName>
        <fullName evidence="3">DUF2726 domain-containing protein</fullName>
    </recommendedName>
</protein>
<dbReference type="RefSeq" id="WP_368636750.1">
    <property type="nucleotide sequence ID" value="NZ_JBFRHK010000006.1"/>
</dbReference>
<evidence type="ECO:0000313" key="1">
    <source>
        <dbReference type="EMBL" id="MEX3745905.1"/>
    </source>
</evidence>
<evidence type="ECO:0008006" key="3">
    <source>
        <dbReference type="Google" id="ProtNLM"/>
    </source>
</evidence>
<organism evidence="1 2">
    <name type="scientific">Lysinibacillus xylanilyticus</name>
    <dbReference type="NCBI Taxonomy" id="582475"/>
    <lineage>
        <taxon>Bacteria</taxon>
        <taxon>Bacillati</taxon>
        <taxon>Bacillota</taxon>
        <taxon>Bacilli</taxon>
        <taxon>Bacillales</taxon>
        <taxon>Bacillaceae</taxon>
        <taxon>Lysinibacillus</taxon>
    </lineage>
</organism>
<proteinExistence type="predicted"/>
<comment type="caution">
    <text evidence="1">The sequence shown here is derived from an EMBL/GenBank/DDBJ whole genome shotgun (WGS) entry which is preliminary data.</text>
</comment>
<keyword evidence="2" id="KW-1185">Reference proteome</keyword>
<accession>A0ABV3VYB4</accession>
<dbReference type="EMBL" id="JBFRHK010000006">
    <property type="protein sequence ID" value="MEX3745905.1"/>
    <property type="molecule type" value="Genomic_DNA"/>
</dbReference>
<gene>
    <name evidence="1" type="ORF">AB1300_12235</name>
</gene>
<dbReference type="Proteomes" id="UP001558534">
    <property type="component" value="Unassembled WGS sequence"/>
</dbReference>